<dbReference type="EMBL" id="NAJN01000775">
    <property type="protein sequence ID" value="TKA68885.1"/>
    <property type="molecule type" value="Genomic_DNA"/>
</dbReference>
<proteinExistence type="predicted"/>
<feature type="coiled-coil region" evidence="1">
    <location>
        <begin position="99"/>
        <end position="217"/>
    </location>
</feature>
<evidence type="ECO:0000256" key="1">
    <source>
        <dbReference type="SAM" id="Coils"/>
    </source>
</evidence>
<protein>
    <submittedName>
        <fullName evidence="3">Uncharacterized protein</fullName>
    </submittedName>
</protein>
<name>A0A4U0X3F6_9PEZI</name>
<feature type="region of interest" description="Disordered" evidence="2">
    <location>
        <begin position="1"/>
        <end position="49"/>
    </location>
</feature>
<dbReference type="AlphaFoldDB" id="A0A4U0X3F6"/>
<organism evidence="3 4">
    <name type="scientific">Cryomyces minteri</name>
    <dbReference type="NCBI Taxonomy" id="331657"/>
    <lineage>
        <taxon>Eukaryota</taxon>
        <taxon>Fungi</taxon>
        <taxon>Dikarya</taxon>
        <taxon>Ascomycota</taxon>
        <taxon>Pezizomycotina</taxon>
        <taxon>Dothideomycetes</taxon>
        <taxon>Dothideomycetes incertae sedis</taxon>
        <taxon>Cryomyces</taxon>
    </lineage>
</organism>
<feature type="non-terminal residue" evidence="3">
    <location>
        <position position="345"/>
    </location>
</feature>
<gene>
    <name evidence="3" type="ORF">B0A49_05355</name>
</gene>
<reference evidence="3 4" key="1">
    <citation type="submission" date="2017-03" db="EMBL/GenBank/DDBJ databases">
        <title>Genomes of endolithic fungi from Antarctica.</title>
        <authorList>
            <person name="Coleine C."/>
            <person name="Masonjones S."/>
            <person name="Stajich J.E."/>
        </authorList>
    </citation>
    <scope>NUCLEOTIDE SEQUENCE [LARGE SCALE GENOMIC DNA]</scope>
    <source>
        <strain evidence="3 4">CCFEE 5187</strain>
    </source>
</reference>
<dbReference type="OrthoDB" id="6133115at2759"/>
<dbReference type="Proteomes" id="UP000308768">
    <property type="component" value="Unassembled WGS sequence"/>
</dbReference>
<sequence length="345" mass="40691">MGFGTSLHRSRSHGHAPMPQVNVYNEVIQDAQQRADQRSPALADPRGRRSVRLGDEVIADELAELRLDLRARSRGRSDAAIFINRSRDNSPAYLQWQLLQAQKEATEAAQRRAWEKEQEKKQTIAQWNADQAAKSKEQAEARQKAIDDYEKKKIKDAEEMEAWRERIAKEARDKKAKEEREYQEFLRKQKEKEEKAKAEKKEEEEKLERAMKDRLARFGFQNNQIEAMVDPKKAEQLRVGATPATAMALWDPVRQPVYVKVHRQHLDVDTLLYYNIPYEYDKLDRDYIIILREMDKHQTEVLFEHTRRLRKGALLVESKKAKPEYAWVRKRDRSKSNGRERVRTI</sequence>
<keyword evidence="1" id="KW-0175">Coiled coil</keyword>
<comment type="caution">
    <text evidence="3">The sequence shown here is derived from an EMBL/GenBank/DDBJ whole genome shotgun (WGS) entry which is preliminary data.</text>
</comment>
<evidence type="ECO:0000313" key="4">
    <source>
        <dbReference type="Proteomes" id="UP000308768"/>
    </source>
</evidence>
<evidence type="ECO:0000256" key="2">
    <source>
        <dbReference type="SAM" id="MobiDB-lite"/>
    </source>
</evidence>
<evidence type="ECO:0000313" key="3">
    <source>
        <dbReference type="EMBL" id="TKA68885.1"/>
    </source>
</evidence>
<keyword evidence="4" id="KW-1185">Reference proteome</keyword>
<accession>A0A4U0X3F6</accession>